<feature type="domain" description="Calcineurin-like phosphoesterase" evidence="3">
    <location>
        <begin position="84"/>
        <end position="335"/>
    </location>
</feature>
<dbReference type="Pfam" id="PF00149">
    <property type="entry name" value="Metallophos"/>
    <property type="match status" value="1"/>
</dbReference>
<evidence type="ECO:0000256" key="1">
    <source>
        <dbReference type="ARBA" id="ARBA00022729"/>
    </source>
</evidence>
<dbReference type="Pfam" id="PF02872">
    <property type="entry name" value="5_nucleotid_C"/>
    <property type="match status" value="1"/>
</dbReference>
<dbReference type="InterPro" id="IPR008334">
    <property type="entry name" value="5'-Nucleotdase_C"/>
</dbReference>
<comment type="caution">
    <text evidence="5">The sequence shown here is derived from an EMBL/GenBank/DDBJ whole genome shotgun (WGS) entry which is preliminary data.</text>
</comment>
<keyword evidence="6" id="KW-1185">Reference proteome</keyword>
<dbReference type="PRINTS" id="PR01607">
    <property type="entry name" value="APYRASEFAMLY"/>
</dbReference>
<dbReference type="PANTHER" id="PTHR11575:SF6">
    <property type="entry name" value="2',3'-CYCLIC-NUCLEOTIDE 2'-PHOSPHODIESTERASE_3'-NUCLEOTIDASE"/>
    <property type="match status" value="1"/>
</dbReference>
<dbReference type="Proteomes" id="UP001235064">
    <property type="component" value="Unassembled WGS sequence"/>
</dbReference>
<dbReference type="Gene3D" id="3.60.21.10">
    <property type="match status" value="1"/>
</dbReference>
<dbReference type="PANTHER" id="PTHR11575">
    <property type="entry name" value="5'-NUCLEOTIDASE-RELATED"/>
    <property type="match status" value="1"/>
</dbReference>
<reference evidence="5 6" key="1">
    <citation type="submission" date="2023-06" db="EMBL/GenBank/DDBJ databases">
        <title>Microbacterium sp. nov., isolated from a waste landfill.</title>
        <authorList>
            <person name="Wen W."/>
        </authorList>
    </citation>
    <scope>NUCLEOTIDE SEQUENCE [LARGE SCALE GENOMIC DNA]</scope>
    <source>
        <strain evidence="5 6">ASV49</strain>
    </source>
</reference>
<dbReference type="InterPro" id="IPR036907">
    <property type="entry name" value="5'-Nucleotdase_C_sf"/>
</dbReference>
<dbReference type="SUPFAM" id="SSF56300">
    <property type="entry name" value="Metallo-dependent phosphatases"/>
    <property type="match status" value="1"/>
</dbReference>
<dbReference type="PROSITE" id="PS00786">
    <property type="entry name" value="5_NUCLEOTIDASE_2"/>
    <property type="match status" value="1"/>
</dbReference>
<dbReference type="Gene3D" id="3.90.780.10">
    <property type="entry name" value="5'-Nucleotidase, C-terminal domain"/>
    <property type="match status" value="1"/>
</dbReference>
<evidence type="ECO:0000256" key="2">
    <source>
        <dbReference type="RuleBase" id="RU362119"/>
    </source>
</evidence>
<evidence type="ECO:0000259" key="4">
    <source>
        <dbReference type="Pfam" id="PF02872"/>
    </source>
</evidence>
<comment type="similarity">
    <text evidence="2">Belongs to the 5'-nucleotidase family.</text>
</comment>
<evidence type="ECO:0000259" key="3">
    <source>
        <dbReference type="Pfam" id="PF00149"/>
    </source>
</evidence>
<gene>
    <name evidence="5" type="ORF">QSV35_12335</name>
</gene>
<keyword evidence="1" id="KW-0732">Signal</keyword>
<name>A0ABT7N085_9MICO</name>
<dbReference type="SUPFAM" id="SSF55816">
    <property type="entry name" value="5'-nucleotidase (syn. UDP-sugar hydrolase), C-terminal domain"/>
    <property type="match status" value="1"/>
</dbReference>
<dbReference type="InterPro" id="IPR006179">
    <property type="entry name" value="5_nucleotidase/apyrase"/>
</dbReference>
<dbReference type="RefSeq" id="WP_286289052.1">
    <property type="nucleotide sequence ID" value="NZ_JASXSZ010000003.1"/>
</dbReference>
<evidence type="ECO:0000313" key="6">
    <source>
        <dbReference type="Proteomes" id="UP001235064"/>
    </source>
</evidence>
<feature type="domain" description="5'-Nucleotidase C-terminal" evidence="4">
    <location>
        <begin position="419"/>
        <end position="605"/>
    </location>
</feature>
<dbReference type="EMBL" id="JASXSZ010000003">
    <property type="protein sequence ID" value="MDL9980121.1"/>
    <property type="molecule type" value="Genomic_DNA"/>
</dbReference>
<dbReference type="InterPro" id="IPR004843">
    <property type="entry name" value="Calcineurin-like_PHP"/>
</dbReference>
<dbReference type="PROSITE" id="PS51318">
    <property type="entry name" value="TAT"/>
    <property type="match status" value="1"/>
</dbReference>
<keyword evidence="2" id="KW-0547">Nucleotide-binding</keyword>
<protein>
    <submittedName>
        <fullName evidence="5">5'-nucleotidase C-terminal domain-containing protein</fullName>
    </submittedName>
</protein>
<sequence length="651" mass="70136">MGEHTPHEPHRHDSAPEPRWCSCAIPDEALEERRSSVSRRGFITGVSAASALAAAGWVANPGAAQAADGSPAKPGMSDKSVTITVMGTSDIHSHALNWDYYKDAVYNDFNPKFPDTPSNAVGLARVSSVVNQIRADRGRDRTLLFDAGDTIQGTPLGFYYATVEPITTTGAIHPMAAQMNAIGYDAVALGNHEFNYGLEFLDKWISQMDADVLGANAVRAGTTVPAYKPYTIKTIKLQGRQPIRVGVLGMTNPGVVIWDKANVSGKVEVLDIIETAKRWVPIIRREGVDILMVSVHSGDSGTSSYGNDLPNENAALLLAQQVPGIDAILYGHAHVERKRWWPDDLSIPAAQRVAMSEPVCWGERLSIFDFDLEFVHGRWVIADKRINVMNTNTVADDPALVSIVQAQHDAVVAYVNKPVATSTEAMSAAAACWTDTAILDYINKVQTDTVAKAIAGTPEASLPIVSIAAPFSRAALFPAGQVTIRDIAGLYIYDNTLMASVLTGAEIKDYLEYSAKYYNQVPVGTAVDTSKLTNAVWPVGSTSTVPDYNYDQFSGVVYDVDVAQPVGSRILNLSWQGAPVDPNQKFVVAINNYRQSGGGGFPHIATAPVIYNAQVAIREAIVAYATAAGVIDPKDFHVVNWRLVQGGVPVF</sequence>
<dbReference type="InterPro" id="IPR006311">
    <property type="entry name" value="TAT_signal"/>
</dbReference>
<proteinExistence type="inferred from homology"/>
<keyword evidence="2" id="KW-0378">Hydrolase</keyword>
<evidence type="ECO:0000313" key="5">
    <source>
        <dbReference type="EMBL" id="MDL9980121.1"/>
    </source>
</evidence>
<organism evidence="5 6">
    <name type="scientific">Microbacterium candidum</name>
    <dbReference type="NCBI Taxonomy" id="3041922"/>
    <lineage>
        <taxon>Bacteria</taxon>
        <taxon>Bacillati</taxon>
        <taxon>Actinomycetota</taxon>
        <taxon>Actinomycetes</taxon>
        <taxon>Micrococcales</taxon>
        <taxon>Microbacteriaceae</taxon>
        <taxon>Microbacterium</taxon>
    </lineage>
</organism>
<dbReference type="InterPro" id="IPR029052">
    <property type="entry name" value="Metallo-depent_PP-like"/>
</dbReference>
<dbReference type="InterPro" id="IPR006146">
    <property type="entry name" value="5'-Nucleotdase_CS"/>
</dbReference>
<accession>A0ABT7N085</accession>